<dbReference type="SMART" id="SM00594">
    <property type="entry name" value="UAS"/>
    <property type="match status" value="1"/>
</dbReference>
<dbReference type="SMART" id="SM00166">
    <property type="entry name" value="UBX"/>
    <property type="match status" value="1"/>
</dbReference>
<evidence type="ECO:0000256" key="8">
    <source>
        <dbReference type="ARBA" id="ARBA00048312"/>
    </source>
</evidence>
<keyword evidence="13" id="KW-1185">Reference proteome</keyword>
<evidence type="ECO:0000256" key="1">
    <source>
        <dbReference type="ARBA" id="ARBA00022527"/>
    </source>
</evidence>
<dbReference type="WBParaSite" id="maker-E.canG7_contigs_7201-snap-gene-0.18-mRNA-1">
    <property type="protein sequence ID" value="maker-E.canG7_contigs_7201-snap-gene-0.18-mRNA-1"/>
    <property type="gene ID" value="EcG7_04911"/>
</dbReference>
<dbReference type="PROSITE" id="PS01351">
    <property type="entry name" value="MAPK"/>
    <property type="match status" value="1"/>
</dbReference>
<dbReference type="InterPro" id="IPR001012">
    <property type="entry name" value="UBX_dom"/>
</dbReference>
<dbReference type="PANTHER" id="PTHR24055">
    <property type="entry name" value="MITOGEN-ACTIVATED PROTEIN KINASE"/>
    <property type="match status" value="1"/>
</dbReference>
<dbReference type="InterPro" id="IPR011009">
    <property type="entry name" value="Kinase-like_dom_sf"/>
</dbReference>
<evidence type="ECO:0000256" key="3">
    <source>
        <dbReference type="ARBA" id="ARBA00022679"/>
    </source>
</evidence>
<dbReference type="SMART" id="SM00220">
    <property type="entry name" value="S_TKc"/>
    <property type="match status" value="1"/>
</dbReference>
<evidence type="ECO:0000256" key="7">
    <source>
        <dbReference type="ARBA" id="ARBA00047592"/>
    </source>
</evidence>
<evidence type="ECO:0000256" key="5">
    <source>
        <dbReference type="ARBA" id="ARBA00022777"/>
    </source>
</evidence>
<feature type="region of interest" description="Disordered" evidence="10">
    <location>
        <begin position="985"/>
        <end position="1055"/>
    </location>
</feature>
<keyword evidence="3 9" id="KW-0808">Transferase</keyword>
<keyword evidence="9" id="KW-0460">Magnesium</keyword>
<dbReference type="PROSITE" id="PS50011">
    <property type="entry name" value="PROTEIN_KINASE_DOM"/>
    <property type="match status" value="1"/>
</dbReference>
<evidence type="ECO:0000259" key="12">
    <source>
        <dbReference type="PROSITE" id="PS50033"/>
    </source>
</evidence>
<comment type="catalytic activity">
    <reaction evidence="7">
        <text>L-threonyl-[protein] + ATP = O-phospho-L-threonyl-[protein] + ADP + H(+)</text>
        <dbReference type="Rhea" id="RHEA:46608"/>
        <dbReference type="Rhea" id="RHEA-COMP:11060"/>
        <dbReference type="Rhea" id="RHEA-COMP:11605"/>
        <dbReference type="ChEBI" id="CHEBI:15378"/>
        <dbReference type="ChEBI" id="CHEBI:30013"/>
        <dbReference type="ChEBI" id="CHEBI:30616"/>
        <dbReference type="ChEBI" id="CHEBI:61977"/>
        <dbReference type="ChEBI" id="CHEBI:456216"/>
        <dbReference type="EC" id="2.7.11.24"/>
    </reaction>
</comment>
<accession>A0A915EYH2</accession>
<feature type="domain" description="Protein kinase" evidence="11">
    <location>
        <begin position="64"/>
        <end position="360"/>
    </location>
</feature>
<dbReference type="FunFam" id="1.10.510.10:FF:000624">
    <property type="entry name" value="Mitogen-activated protein kinase"/>
    <property type="match status" value="1"/>
</dbReference>
<dbReference type="GO" id="GO:0106310">
    <property type="term" value="F:protein serine kinase activity"/>
    <property type="evidence" value="ECO:0007669"/>
    <property type="project" value="UniProtKB-UniRule"/>
</dbReference>
<dbReference type="GO" id="GO:0005524">
    <property type="term" value="F:ATP binding"/>
    <property type="evidence" value="ECO:0007669"/>
    <property type="project" value="UniProtKB-UniRule"/>
</dbReference>
<dbReference type="PROSITE" id="PS50033">
    <property type="entry name" value="UBX"/>
    <property type="match status" value="1"/>
</dbReference>
<name>A0A915EYH2_9CEST</name>
<keyword evidence="4 9" id="KW-0547">Nucleotide-binding</keyword>
<sequence>AFFRRSRAIRVDRLLEIRFLIFYSRFIMPVTETSTEYSPSIPQIPPNFHIETVGESQFVIPDRYSGLRPIGTGAQGYVVSAFDSVSQRKVAIKKLTHPFQNVTHAKRAYREIVLMKLVNHRNIISLLDAFSPQSTLDEFRDVYLVMELMDASLSHVIHMELDHERFSFLLYQMLCGLKHLHVAGIIHRDLKPNNIAVKHDCTLKILDFGLARSGTENFMMTPYVVTRYYRAPEVILGMGYTANVDIWSVGCIFAEMVLERTFFPGTDHIDQWSKITAELGTPSRDFIDRLDRDVRNYVLSRPIVPRRSFETLFPDDVFPEPSRRHADLNPAMARDLLSRMLVIDPVERITVGEALRHPYVSLWSDDAEINGPPPGCYDPDVDSQSRSVEEWKEMIFNEELTGITQRETAEEILQQFDWNIESAVDFFLVDGKPGDSSQVDAGSPPHNSALDSPHSPHSRLLNFEITLYLDDRKREVAIISLEDIRDSITLGDFKRCLVDKHRDSFVKAAENSGLPSDSAALLVALRFDGTHNQNSLNDHVTLRSLHLPLNNSWTARLVRRHRVRPNTEVAGRENASFPTALDVRVRLIESSHQRNGATNTRSVDSRVIRLRNISETTSLFGLKRSAAKESGISVSNQVWSLPESETSSSLEAMVRDLNMSSNASSEHKLQRYNLRHDNFYILELTNSQAPSTSHSSFSSTRVATSEDNCRPQRSKKKIHYDLSQELDDDGGFTIYSDIDDPNDGMVFVSDSTNPYSMPLIPLSLIESPQEALENFYHVFIQRYCSNLEECIPPFLLCPFNEALSQCFSTSRVADRKPLFIYLHHDHSVAAHIFCNRLLCSQQMSQFMEANQLKIWPWDVTLDGARTNVLHWMQPRLEYLATEIIQTQTDQFPLLIMLCKLGGSYEAITILTGHGFTTPVSSHSWSSVDDHSHSMEAFPPLESISASPTTAPAPLSHTRGKLDAEDVVSELWQKYVMYQERLQPEVQADSQRAEREMMREEQDRAYKESLEQDRLKVEAKQREEAEAAQREEEARIQAEAAQREARNRQIASGRALPPEPLVGTVGVATLRFRLPTTLPSPPSYEHLSDAEKQPIQNGMITRRFRARDTLRDLKNYMESLGYAVADFKLLTTFPRVDLTANLSDDVTLAELKLVPQETLNLEQR</sequence>
<comment type="subcellular location">
    <subcellularLocation>
        <location evidence="9">Cytoplasm</location>
    </subcellularLocation>
</comment>
<dbReference type="Gene3D" id="1.10.510.10">
    <property type="entry name" value="Transferase(Phosphotransferase) domain 1"/>
    <property type="match status" value="1"/>
</dbReference>
<dbReference type="Pfam" id="PF00789">
    <property type="entry name" value="UBX"/>
    <property type="match status" value="1"/>
</dbReference>
<comment type="catalytic activity">
    <reaction evidence="8">
        <text>L-seryl-[protein] + ATP = O-phospho-L-seryl-[protein] + ADP + H(+)</text>
        <dbReference type="Rhea" id="RHEA:17989"/>
        <dbReference type="Rhea" id="RHEA-COMP:9863"/>
        <dbReference type="Rhea" id="RHEA-COMP:11604"/>
        <dbReference type="ChEBI" id="CHEBI:15378"/>
        <dbReference type="ChEBI" id="CHEBI:29999"/>
        <dbReference type="ChEBI" id="CHEBI:30616"/>
        <dbReference type="ChEBI" id="CHEBI:83421"/>
        <dbReference type="ChEBI" id="CHEBI:456216"/>
        <dbReference type="EC" id="2.7.11.24"/>
    </reaction>
</comment>
<evidence type="ECO:0000256" key="9">
    <source>
        <dbReference type="RuleBase" id="RU368052"/>
    </source>
</evidence>
<dbReference type="InterPro" id="IPR003527">
    <property type="entry name" value="MAP_kinase_CS"/>
</dbReference>
<dbReference type="InterPro" id="IPR050117">
    <property type="entry name" value="MAPK"/>
</dbReference>
<protein>
    <recommendedName>
        <fullName evidence="9">Stress-activated protein kinase JNK</fullName>
        <ecNumber evidence="9">2.7.11.24</ecNumber>
    </recommendedName>
</protein>
<dbReference type="Gene3D" id="3.40.30.10">
    <property type="entry name" value="Glutaredoxin"/>
    <property type="match status" value="1"/>
</dbReference>
<evidence type="ECO:0000256" key="4">
    <source>
        <dbReference type="ARBA" id="ARBA00022741"/>
    </source>
</evidence>
<dbReference type="InterPro" id="IPR000719">
    <property type="entry name" value="Prot_kinase_dom"/>
</dbReference>
<dbReference type="Gene3D" id="3.10.20.90">
    <property type="entry name" value="Phosphatidylinositol 3-kinase Catalytic Subunit, Chain A, domain 1"/>
    <property type="match status" value="1"/>
</dbReference>
<feature type="compositionally biased region" description="Low complexity" evidence="10">
    <location>
        <begin position="689"/>
        <end position="705"/>
    </location>
</feature>
<organism evidence="13 14">
    <name type="scientific">Echinococcus canadensis</name>
    <dbReference type="NCBI Taxonomy" id="519352"/>
    <lineage>
        <taxon>Eukaryota</taxon>
        <taxon>Metazoa</taxon>
        <taxon>Spiralia</taxon>
        <taxon>Lophotrochozoa</taxon>
        <taxon>Platyhelminthes</taxon>
        <taxon>Cestoda</taxon>
        <taxon>Eucestoda</taxon>
        <taxon>Cyclophyllidea</taxon>
        <taxon>Taeniidae</taxon>
        <taxon>Echinococcus</taxon>
        <taxon>Echinococcus canadensis group</taxon>
    </lineage>
</organism>
<proteinExistence type="inferred from homology"/>
<evidence type="ECO:0000259" key="11">
    <source>
        <dbReference type="PROSITE" id="PS50011"/>
    </source>
</evidence>
<dbReference type="Gene3D" id="3.30.200.20">
    <property type="entry name" value="Phosphorylase Kinase, domain 1"/>
    <property type="match status" value="1"/>
</dbReference>
<keyword evidence="2 9" id="KW-0597">Phosphoprotein</keyword>
<feature type="compositionally biased region" description="Polar residues" evidence="10">
    <location>
        <begin position="435"/>
        <end position="450"/>
    </location>
</feature>
<dbReference type="Proteomes" id="UP000887562">
    <property type="component" value="Unplaced"/>
</dbReference>
<dbReference type="Pfam" id="PF21021">
    <property type="entry name" value="FAF1"/>
    <property type="match status" value="1"/>
</dbReference>
<reference evidence="14" key="1">
    <citation type="submission" date="2022-11" db="UniProtKB">
        <authorList>
            <consortium name="WormBaseParasite"/>
        </authorList>
    </citation>
    <scope>IDENTIFICATION</scope>
</reference>
<dbReference type="Pfam" id="PF00069">
    <property type="entry name" value="Pkinase"/>
    <property type="match status" value="1"/>
</dbReference>
<evidence type="ECO:0000256" key="10">
    <source>
        <dbReference type="SAM" id="MobiDB-lite"/>
    </source>
</evidence>
<keyword evidence="5 9" id="KW-0418">Kinase</keyword>
<evidence type="ECO:0000313" key="14">
    <source>
        <dbReference type="WBParaSite" id="maker-E.canG7_contigs_7201-snap-gene-0.18-mRNA-1"/>
    </source>
</evidence>
<dbReference type="Pfam" id="PF14555">
    <property type="entry name" value="UBA_4"/>
    <property type="match status" value="1"/>
</dbReference>
<feature type="domain" description="UBX" evidence="12">
    <location>
        <begin position="1099"/>
        <end position="1160"/>
    </location>
</feature>
<feature type="compositionally biased region" description="Basic and acidic residues" evidence="10">
    <location>
        <begin position="990"/>
        <end position="1046"/>
    </location>
</feature>
<dbReference type="InterPro" id="IPR049483">
    <property type="entry name" value="FAF1_2-like_UAS"/>
</dbReference>
<dbReference type="InterPro" id="IPR006577">
    <property type="entry name" value="UAS"/>
</dbReference>
<dbReference type="InterPro" id="IPR029071">
    <property type="entry name" value="Ubiquitin-like_domsf"/>
</dbReference>
<evidence type="ECO:0000256" key="6">
    <source>
        <dbReference type="ARBA" id="ARBA00022840"/>
    </source>
</evidence>
<comment type="similarity">
    <text evidence="9">Belongs to the protein kinase superfamily. CMGC Ser/Thr protein kinase family. MAP kinase subfamily.</text>
</comment>
<dbReference type="PRINTS" id="PR01772">
    <property type="entry name" value="JNKMAPKINASE"/>
</dbReference>
<keyword evidence="6 9" id="KW-0067">ATP-binding</keyword>
<dbReference type="EC" id="2.7.11.24" evidence="9"/>
<feature type="region of interest" description="Disordered" evidence="10">
    <location>
        <begin position="689"/>
        <end position="714"/>
    </location>
</feature>
<comment type="cofactor">
    <cofactor evidence="9">
        <name>Mg(2+)</name>
        <dbReference type="ChEBI" id="CHEBI:18420"/>
    </cofactor>
</comment>
<dbReference type="GO" id="GO:0004707">
    <property type="term" value="F:MAP kinase activity"/>
    <property type="evidence" value="ECO:0007669"/>
    <property type="project" value="UniProtKB-UniRule"/>
</dbReference>
<keyword evidence="1 9" id="KW-0723">Serine/threonine-protein kinase</keyword>
<evidence type="ECO:0000256" key="2">
    <source>
        <dbReference type="ARBA" id="ARBA00022553"/>
    </source>
</evidence>
<feature type="region of interest" description="Disordered" evidence="10">
    <location>
        <begin position="435"/>
        <end position="456"/>
    </location>
</feature>
<dbReference type="GO" id="GO:0005737">
    <property type="term" value="C:cytoplasm"/>
    <property type="evidence" value="ECO:0007669"/>
    <property type="project" value="UniProtKB-SubCell"/>
</dbReference>
<dbReference type="CDD" id="cd14273">
    <property type="entry name" value="UBA_TAP-C_like"/>
    <property type="match status" value="1"/>
</dbReference>
<dbReference type="FunFam" id="3.30.200.20:FF:000210">
    <property type="entry name" value="Mitogen-activated protein kinase"/>
    <property type="match status" value="1"/>
</dbReference>
<evidence type="ECO:0000313" key="13">
    <source>
        <dbReference type="Proteomes" id="UP000887562"/>
    </source>
</evidence>
<dbReference type="AlphaFoldDB" id="A0A915EYH2"/>
<comment type="function">
    <text evidence="9">Responds to activation by environmental stress and pro-inflammatory cytokines by phosphorylating a number of transcription factors, and thus regulates transcriptional activity.</text>
</comment>
<dbReference type="SUPFAM" id="SSF54236">
    <property type="entry name" value="Ubiquitin-like"/>
    <property type="match status" value="1"/>
</dbReference>
<dbReference type="InterPro" id="IPR008351">
    <property type="entry name" value="MAPK_JNK"/>
</dbReference>
<dbReference type="CDD" id="cd07850">
    <property type="entry name" value="STKc_JNK"/>
    <property type="match status" value="1"/>
</dbReference>
<dbReference type="SUPFAM" id="SSF56112">
    <property type="entry name" value="Protein kinase-like (PK-like)"/>
    <property type="match status" value="1"/>
</dbReference>